<feature type="non-terminal residue" evidence="15">
    <location>
        <position position="1"/>
    </location>
</feature>
<comment type="subcellular location">
    <subcellularLocation>
        <location evidence="1">Membrane</location>
        <topology evidence="1">Multi-pass membrane protein</topology>
    </subcellularLocation>
</comment>
<keyword evidence="3 12" id="KW-0813">Transport</keyword>
<evidence type="ECO:0000313" key="14">
    <source>
        <dbReference type="Proteomes" id="UP000695000"/>
    </source>
</evidence>
<keyword evidence="9 13" id="KW-0472">Membrane</keyword>
<sequence length="198" mass="23149">VALHYNDDYPVNAKYRVISSSYITYFQITGTSIEDSEEVQMLPVDQRECVYEHEVKLKYFNGYSDNNCLTECEINEYIAQCEPLCGLEHLKENMTLSEITMINIYFSNDVFTILQRDIVTGSIYLMSSLGGTFSLFLGCSFTSAFEILYYLSIRFLINLKVFKKIENTGRQTKTRRIVCIPLDKTKKHIYYDNHIFYN</sequence>
<evidence type="ECO:0000256" key="12">
    <source>
        <dbReference type="RuleBase" id="RU000679"/>
    </source>
</evidence>
<accession>A0ABM1N0Z1</accession>
<evidence type="ECO:0000256" key="6">
    <source>
        <dbReference type="ARBA" id="ARBA00022989"/>
    </source>
</evidence>
<dbReference type="Gene3D" id="1.10.287.770">
    <property type="entry name" value="YojJ-like"/>
    <property type="match status" value="1"/>
</dbReference>
<keyword evidence="10 12" id="KW-0739">Sodium transport</keyword>
<dbReference type="InterPro" id="IPR001873">
    <property type="entry name" value="ENaC"/>
</dbReference>
<evidence type="ECO:0000256" key="5">
    <source>
        <dbReference type="ARBA" id="ARBA00022692"/>
    </source>
</evidence>
<dbReference type="Proteomes" id="UP000695000">
    <property type="component" value="Unplaced"/>
</dbReference>
<evidence type="ECO:0000256" key="11">
    <source>
        <dbReference type="ARBA" id="ARBA00023303"/>
    </source>
</evidence>
<dbReference type="GeneID" id="108565498"/>
<evidence type="ECO:0000313" key="15">
    <source>
        <dbReference type="RefSeq" id="XP_017780491.1"/>
    </source>
</evidence>
<protein>
    <submittedName>
        <fullName evidence="15">Sodium channel protein Nach-like</fullName>
    </submittedName>
</protein>
<reference evidence="15" key="1">
    <citation type="submission" date="2025-08" db="UniProtKB">
        <authorList>
            <consortium name="RefSeq"/>
        </authorList>
    </citation>
    <scope>IDENTIFICATION</scope>
    <source>
        <tissue evidence="15">Whole Larva</tissue>
    </source>
</reference>
<evidence type="ECO:0000256" key="2">
    <source>
        <dbReference type="ARBA" id="ARBA00007193"/>
    </source>
</evidence>
<keyword evidence="14" id="KW-1185">Reference proteome</keyword>
<evidence type="ECO:0000256" key="1">
    <source>
        <dbReference type="ARBA" id="ARBA00004141"/>
    </source>
</evidence>
<keyword evidence="4 12" id="KW-0894">Sodium channel</keyword>
<dbReference type="RefSeq" id="XP_017780491.1">
    <property type="nucleotide sequence ID" value="XM_017925002.1"/>
</dbReference>
<keyword evidence="11 12" id="KW-0407">Ion channel</keyword>
<evidence type="ECO:0000256" key="4">
    <source>
        <dbReference type="ARBA" id="ARBA00022461"/>
    </source>
</evidence>
<dbReference type="Pfam" id="PF00858">
    <property type="entry name" value="ASC"/>
    <property type="match status" value="2"/>
</dbReference>
<proteinExistence type="inferred from homology"/>
<evidence type="ECO:0000256" key="3">
    <source>
        <dbReference type="ARBA" id="ARBA00022448"/>
    </source>
</evidence>
<evidence type="ECO:0000256" key="13">
    <source>
        <dbReference type="SAM" id="Phobius"/>
    </source>
</evidence>
<name>A0ABM1N0Z1_NICVS</name>
<evidence type="ECO:0000256" key="10">
    <source>
        <dbReference type="ARBA" id="ARBA00023201"/>
    </source>
</evidence>
<feature type="transmembrane region" description="Helical" evidence="13">
    <location>
        <begin position="123"/>
        <end position="151"/>
    </location>
</feature>
<keyword evidence="8 12" id="KW-0406">Ion transport</keyword>
<evidence type="ECO:0000256" key="8">
    <source>
        <dbReference type="ARBA" id="ARBA00023065"/>
    </source>
</evidence>
<gene>
    <name evidence="15" type="primary">LOC108565498</name>
</gene>
<organism evidence="14 15">
    <name type="scientific">Nicrophorus vespilloides</name>
    <name type="common">Boreal carrion beetle</name>
    <dbReference type="NCBI Taxonomy" id="110193"/>
    <lineage>
        <taxon>Eukaryota</taxon>
        <taxon>Metazoa</taxon>
        <taxon>Ecdysozoa</taxon>
        <taxon>Arthropoda</taxon>
        <taxon>Hexapoda</taxon>
        <taxon>Insecta</taxon>
        <taxon>Pterygota</taxon>
        <taxon>Neoptera</taxon>
        <taxon>Endopterygota</taxon>
        <taxon>Coleoptera</taxon>
        <taxon>Polyphaga</taxon>
        <taxon>Staphyliniformia</taxon>
        <taxon>Silphidae</taxon>
        <taxon>Nicrophorinae</taxon>
        <taxon>Nicrophorus</taxon>
    </lineage>
</organism>
<keyword evidence="7" id="KW-0915">Sodium</keyword>
<keyword evidence="6 13" id="KW-1133">Transmembrane helix</keyword>
<keyword evidence="5 12" id="KW-0812">Transmembrane</keyword>
<comment type="similarity">
    <text evidence="2 12">Belongs to the amiloride-sensitive sodium channel (TC 1.A.6) family.</text>
</comment>
<evidence type="ECO:0000256" key="9">
    <source>
        <dbReference type="ARBA" id="ARBA00023136"/>
    </source>
</evidence>
<evidence type="ECO:0000256" key="7">
    <source>
        <dbReference type="ARBA" id="ARBA00023053"/>
    </source>
</evidence>